<evidence type="ECO:0000256" key="1">
    <source>
        <dbReference type="ARBA" id="ARBA00004370"/>
    </source>
</evidence>
<dbReference type="EMBL" id="JAETXX010000001">
    <property type="protein sequence ID" value="MCF8713318.1"/>
    <property type="molecule type" value="Genomic_DNA"/>
</dbReference>
<reference evidence="4 5" key="1">
    <citation type="submission" date="2021-01" db="EMBL/GenBank/DDBJ databases">
        <title>Genome sequencing of Joostella atrarenae M1-2 (= KCTC 23194).</title>
        <authorList>
            <person name="Zakaria M.R."/>
            <person name="Lam M.Q."/>
            <person name="Chong C.S."/>
        </authorList>
    </citation>
    <scope>NUCLEOTIDE SEQUENCE [LARGE SCALE GENOMIC DNA]</scope>
    <source>
        <strain evidence="4 5">M1-2</strain>
    </source>
</reference>
<dbReference type="Gene3D" id="3.40.50.720">
    <property type="entry name" value="NAD(P)-binding Rossmann-like Domain"/>
    <property type="match status" value="1"/>
</dbReference>
<dbReference type="InterPro" id="IPR036291">
    <property type="entry name" value="NAD(P)-bd_dom_sf"/>
</dbReference>
<dbReference type="RefSeq" id="WP_236957292.1">
    <property type="nucleotide sequence ID" value="NZ_JAETXX010000001.1"/>
</dbReference>
<dbReference type="InterPro" id="IPR001509">
    <property type="entry name" value="Epimerase_deHydtase"/>
</dbReference>
<evidence type="ECO:0000313" key="4">
    <source>
        <dbReference type="EMBL" id="MCF8713318.1"/>
    </source>
</evidence>
<organism evidence="4 5">
    <name type="scientific">Joostella atrarenae</name>
    <dbReference type="NCBI Taxonomy" id="679257"/>
    <lineage>
        <taxon>Bacteria</taxon>
        <taxon>Pseudomonadati</taxon>
        <taxon>Bacteroidota</taxon>
        <taxon>Flavobacteriia</taxon>
        <taxon>Flavobacteriales</taxon>
        <taxon>Flavobacteriaceae</taxon>
        <taxon>Joostella</taxon>
    </lineage>
</organism>
<proteinExistence type="predicted"/>
<protein>
    <submittedName>
        <fullName evidence="4">NAD(P)H-binding protein</fullName>
    </submittedName>
</protein>
<name>A0ABS9IYR9_9FLAO</name>
<keyword evidence="5" id="KW-1185">Reference proteome</keyword>
<dbReference type="PANTHER" id="PTHR14097">
    <property type="entry name" value="OXIDOREDUCTASE HTATIP2"/>
    <property type="match status" value="1"/>
</dbReference>
<evidence type="ECO:0000256" key="2">
    <source>
        <dbReference type="ARBA" id="ARBA00023136"/>
    </source>
</evidence>
<evidence type="ECO:0000259" key="3">
    <source>
        <dbReference type="Pfam" id="PF01370"/>
    </source>
</evidence>
<feature type="domain" description="NAD-dependent epimerase/dehydratase" evidence="3">
    <location>
        <begin position="8"/>
        <end position="115"/>
    </location>
</feature>
<sequence length="222" mass="24989">MEEGKTAIILGATGLTGSTLLKQLLNDDRYKTIKLFSRSSINKENPKIKEYIVDMFDLMLHHNDFTADEVFCCIGTTKSKTPDKAKYKAIDYGIPVAAAMLCKKNNIKTYAVISSMGADSESAIFYNRIKGKMEDEVMSLHIPKTFILQPSLIAGKRDESRPAEWFFKQLMKGLNYIMVGPLKKYQSITPDKITKSMIYLANSNRGTAVIKNDEIQQIAKNL</sequence>
<dbReference type="SUPFAM" id="SSF51735">
    <property type="entry name" value="NAD(P)-binding Rossmann-fold domains"/>
    <property type="match status" value="1"/>
</dbReference>
<comment type="subcellular location">
    <subcellularLocation>
        <location evidence="1">Membrane</location>
    </subcellularLocation>
</comment>
<dbReference type="Pfam" id="PF01370">
    <property type="entry name" value="Epimerase"/>
    <property type="match status" value="1"/>
</dbReference>
<accession>A0ABS9IYR9</accession>
<dbReference type="PANTHER" id="PTHR14097:SF7">
    <property type="entry name" value="OXIDOREDUCTASE HTATIP2"/>
    <property type="match status" value="1"/>
</dbReference>
<dbReference type="Proteomes" id="UP000829517">
    <property type="component" value="Unassembled WGS sequence"/>
</dbReference>
<comment type="caution">
    <text evidence="4">The sequence shown here is derived from an EMBL/GenBank/DDBJ whole genome shotgun (WGS) entry which is preliminary data.</text>
</comment>
<gene>
    <name evidence="4" type="ORF">JM658_00615</name>
</gene>
<keyword evidence="2" id="KW-0472">Membrane</keyword>
<evidence type="ECO:0000313" key="5">
    <source>
        <dbReference type="Proteomes" id="UP000829517"/>
    </source>
</evidence>